<dbReference type="STRING" id="33114.A0A2G2UYP0"/>
<dbReference type="EMBL" id="MLFT02001224">
    <property type="protein sequence ID" value="PHT25870.1"/>
    <property type="molecule type" value="Genomic_DNA"/>
</dbReference>
<feature type="domain" description="F-box" evidence="1">
    <location>
        <begin position="7"/>
        <end position="48"/>
    </location>
</feature>
<organism evidence="2 3">
    <name type="scientific">Capsicum baccatum</name>
    <name type="common">Peruvian pepper</name>
    <dbReference type="NCBI Taxonomy" id="33114"/>
    <lineage>
        <taxon>Eukaryota</taxon>
        <taxon>Viridiplantae</taxon>
        <taxon>Streptophyta</taxon>
        <taxon>Embryophyta</taxon>
        <taxon>Tracheophyta</taxon>
        <taxon>Spermatophyta</taxon>
        <taxon>Magnoliopsida</taxon>
        <taxon>eudicotyledons</taxon>
        <taxon>Gunneridae</taxon>
        <taxon>Pentapetalae</taxon>
        <taxon>asterids</taxon>
        <taxon>lamiids</taxon>
        <taxon>Solanales</taxon>
        <taxon>Solanaceae</taxon>
        <taxon>Solanoideae</taxon>
        <taxon>Capsiceae</taxon>
        <taxon>Capsicum</taxon>
    </lineage>
</organism>
<evidence type="ECO:0000313" key="3">
    <source>
        <dbReference type="Proteomes" id="UP000224567"/>
    </source>
</evidence>
<accession>A0A2G2UYP0</accession>
<reference evidence="2 3" key="1">
    <citation type="journal article" date="2017" name="Genome Biol.">
        <title>New reference genome sequences of hot pepper reveal the massive evolution of plant disease-resistance genes by retroduplication.</title>
        <authorList>
            <person name="Kim S."/>
            <person name="Park J."/>
            <person name="Yeom S.I."/>
            <person name="Kim Y.M."/>
            <person name="Seo E."/>
            <person name="Kim K.T."/>
            <person name="Kim M.S."/>
            <person name="Lee J.M."/>
            <person name="Cheong K."/>
            <person name="Shin H.S."/>
            <person name="Kim S.B."/>
            <person name="Han K."/>
            <person name="Lee J."/>
            <person name="Park M."/>
            <person name="Lee H.A."/>
            <person name="Lee H.Y."/>
            <person name="Lee Y."/>
            <person name="Oh S."/>
            <person name="Lee J.H."/>
            <person name="Choi E."/>
            <person name="Choi E."/>
            <person name="Lee S.E."/>
            <person name="Jeon J."/>
            <person name="Kim H."/>
            <person name="Choi G."/>
            <person name="Song H."/>
            <person name="Lee J."/>
            <person name="Lee S.C."/>
            <person name="Kwon J.K."/>
            <person name="Lee H.Y."/>
            <person name="Koo N."/>
            <person name="Hong Y."/>
            <person name="Kim R.W."/>
            <person name="Kang W.H."/>
            <person name="Huh J.H."/>
            <person name="Kang B.C."/>
            <person name="Yang T.J."/>
            <person name="Lee Y.H."/>
            <person name="Bennetzen J.L."/>
            <person name="Choi D."/>
        </authorList>
    </citation>
    <scope>NUCLEOTIDE SEQUENCE [LARGE SCALE GENOMIC DNA]</scope>
    <source>
        <strain evidence="3">cv. PBC81</strain>
    </source>
</reference>
<evidence type="ECO:0000259" key="1">
    <source>
        <dbReference type="SMART" id="SM00256"/>
    </source>
</evidence>
<dbReference type="InterPro" id="IPR001810">
    <property type="entry name" value="F-box_dom"/>
</dbReference>
<reference evidence="3" key="2">
    <citation type="journal article" date="2017" name="J. Anim. Genet.">
        <title>Multiple reference genome sequences of hot pepper reveal the massive evolution of plant disease resistance genes by retroduplication.</title>
        <authorList>
            <person name="Kim S."/>
            <person name="Park J."/>
            <person name="Yeom S.-I."/>
            <person name="Kim Y.-M."/>
            <person name="Seo E."/>
            <person name="Kim K.-T."/>
            <person name="Kim M.-S."/>
            <person name="Lee J.M."/>
            <person name="Cheong K."/>
            <person name="Shin H.-S."/>
            <person name="Kim S.-B."/>
            <person name="Han K."/>
            <person name="Lee J."/>
            <person name="Park M."/>
            <person name="Lee H.-A."/>
            <person name="Lee H.-Y."/>
            <person name="Lee Y."/>
            <person name="Oh S."/>
            <person name="Lee J.H."/>
            <person name="Choi E."/>
            <person name="Choi E."/>
            <person name="Lee S.E."/>
            <person name="Jeon J."/>
            <person name="Kim H."/>
            <person name="Choi G."/>
            <person name="Song H."/>
            <person name="Lee J."/>
            <person name="Lee S.-C."/>
            <person name="Kwon J.-K."/>
            <person name="Lee H.-Y."/>
            <person name="Koo N."/>
            <person name="Hong Y."/>
            <person name="Kim R.W."/>
            <person name="Kang W.-H."/>
            <person name="Huh J.H."/>
            <person name="Kang B.-C."/>
            <person name="Yang T.-J."/>
            <person name="Lee Y.-H."/>
            <person name="Bennetzen J.L."/>
            <person name="Choi D."/>
        </authorList>
    </citation>
    <scope>NUCLEOTIDE SEQUENCE [LARGE SCALE GENOMIC DNA]</scope>
    <source>
        <strain evidence="3">cv. PBC81</strain>
    </source>
</reference>
<dbReference type="CDD" id="cd22157">
    <property type="entry name" value="F-box_AtFBW1-like"/>
    <property type="match status" value="1"/>
</dbReference>
<protein>
    <submittedName>
        <fullName evidence="2">F-box protein</fullName>
    </submittedName>
</protein>
<proteinExistence type="predicted"/>
<sequence>MVTGIHIPEEEILVDILTRLPVKTLLRFKCVSESWKALIFDPYFKRKHLNHAKNKLNFQKFLFDALSPGKRYDFYCASLSPNGLVNDFRRLVRPSNILGMSLRCSFYGTTPRLVSPLQVSTYGLGYDSIRDGYKVLRIDQEGMAPDEILALKSGSWRKIDHPSIRSDGDGFTMFGRECLPFVHGAFHWLGFGCFVKESMDSFSISQGIHGFI</sequence>
<dbReference type="Pfam" id="PF00646">
    <property type="entry name" value="F-box"/>
    <property type="match status" value="1"/>
</dbReference>
<dbReference type="PANTHER" id="PTHR31111">
    <property type="entry name" value="BNAA05G37150D PROTEIN-RELATED"/>
    <property type="match status" value="1"/>
</dbReference>
<dbReference type="OrthoDB" id="1071894at2759"/>
<dbReference type="InterPro" id="IPR036047">
    <property type="entry name" value="F-box-like_dom_sf"/>
</dbReference>
<dbReference type="SMART" id="SM00256">
    <property type="entry name" value="FBOX"/>
    <property type="match status" value="1"/>
</dbReference>
<dbReference type="Gene3D" id="1.20.1280.50">
    <property type="match status" value="1"/>
</dbReference>
<evidence type="ECO:0000313" key="2">
    <source>
        <dbReference type="EMBL" id="PHT25870.1"/>
    </source>
</evidence>
<keyword evidence="3" id="KW-1185">Reference proteome</keyword>
<name>A0A2G2UYP0_CAPBA</name>
<dbReference type="PANTHER" id="PTHR31111:SF136">
    <property type="entry name" value="F-BOX ASSOCIATED DOMAIN-CONTAINING PROTEIN"/>
    <property type="match status" value="1"/>
</dbReference>
<dbReference type="SUPFAM" id="SSF81383">
    <property type="entry name" value="F-box domain"/>
    <property type="match status" value="1"/>
</dbReference>
<dbReference type="AlphaFoldDB" id="A0A2G2UYP0"/>
<comment type="caution">
    <text evidence="2">The sequence shown here is derived from an EMBL/GenBank/DDBJ whole genome shotgun (WGS) entry which is preliminary data.</text>
</comment>
<dbReference type="Proteomes" id="UP000224567">
    <property type="component" value="Unassembled WGS sequence"/>
</dbReference>
<gene>
    <name evidence="2" type="ORF">CQW23_34510</name>
</gene>